<dbReference type="GeneTree" id="ENSGT00940000157764"/>
<dbReference type="GO" id="GO:0015179">
    <property type="term" value="F:L-amino acid transmembrane transporter activity"/>
    <property type="evidence" value="ECO:0007669"/>
    <property type="project" value="TreeGrafter"/>
</dbReference>
<feature type="domain" description="Amino acid transporter transmembrane" evidence="6">
    <location>
        <begin position="271"/>
        <end position="411"/>
    </location>
</feature>
<reference evidence="7" key="3">
    <citation type="submission" date="2025-09" db="UniProtKB">
        <authorList>
            <consortium name="Ensembl"/>
        </authorList>
    </citation>
    <scope>IDENTIFICATION</scope>
</reference>
<dbReference type="AlphaFoldDB" id="A0A672TK83"/>
<name>A0A672TK83_STRHB</name>
<comment type="subcellular location">
    <subcellularLocation>
        <location evidence="1">Membrane</location>
        <topology evidence="1">Multi-pass membrane protein</topology>
    </subcellularLocation>
</comment>
<feature type="transmembrane region" description="Helical" evidence="5">
    <location>
        <begin position="99"/>
        <end position="120"/>
    </location>
</feature>
<organism evidence="7 8">
    <name type="scientific">Strigops habroptila</name>
    <name type="common">Kakapo</name>
    <dbReference type="NCBI Taxonomy" id="2489341"/>
    <lineage>
        <taxon>Eukaryota</taxon>
        <taxon>Metazoa</taxon>
        <taxon>Chordata</taxon>
        <taxon>Craniata</taxon>
        <taxon>Vertebrata</taxon>
        <taxon>Euteleostomi</taxon>
        <taxon>Archelosauria</taxon>
        <taxon>Archosauria</taxon>
        <taxon>Dinosauria</taxon>
        <taxon>Saurischia</taxon>
        <taxon>Theropoda</taxon>
        <taxon>Coelurosauria</taxon>
        <taxon>Aves</taxon>
        <taxon>Neognathae</taxon>
        <taxon>Neoaves</taxon>
        <taxon>Telluraves</taxon>
        <taxon>Australaves</taxon>
        <taxon>Psittaciformes</taxon>
        <taxon>Psittacidae</taxon>
        <taxon>Strigops</taxon>
    </lineage>
</organism>
<proteinExistence type="predicted"/>
<feature type="transmembrane region" description="Helical" evidence="5">
    <location>
        <begin position="167"/>
        <end position="188"/>
    </location>
</feature>
<sequence length="513" mass="54780">MVWNTPLASLGQVSCLLPPGFPSSLAKHETEKVLGRSYLATTKNIGVISVVPSRGRAPAAAAGLSSAGAVCILLKWALRAGLLSFPRALGRAGRAAPAFLVELGLLVFLVSRLAVLGYAASLSTQPTYQGVVWVVCGEALVVGDQLEKCEMLSRTPLPLPWYADQHFTLSTLHVFVIFPFSIPSKVGFQKYSRYLLGTLYPRPPPPGCQGATSSLPPGASCPSPRTSSPPCHRASSWASIFSVIRTISFSFQVGHPGPTVPCCRGSAGSLHSMRNHSFSHWLTVSVLSMLICLLIYSLTWLYGYLTFGKAMAPNILMSSPGNNLVIIVTHLLFGVSITIYPIVVLLGRSVVQDVWVSPKRRAMVVPEVQEQQSQVKLMVTWMAATLAIALFIPNIGKVIELIGGISAIFIFPGKSEQWEGEEGLPVPRALLGQGGMLCPGTRPLARQKAKERRTAGFGGTGVPSGDLGGGQSGMVPQGCRSPCWGTWHVAGEFWGKHVPKCVYGAHGEAVESE</sequence>
<evidence type="ECO:0000256" key="2">
    <source>
        <dbReference type="ARBA" id="ARBA00022692"/>
    </source>
</evidence>
<feature type="transmembrane region" description="Helical" evidence="5">
    <location>
        <begin position="324"/>
        <end position="351"/>
    </location>
</feature>
<evidence type="ECO:0000256" key="4">
    <source>
        <dbReference type="ARBA" id="ARBA00023136"/>
    </source>
</evidence>
<dbReference type="Pfam" id="PF01490">
    <property type="entry name" value="Aa_trans"/>
    <property type="match status" value="1"/>
</dbReference>
<evidence type="ECO:0000259" key="6">
    <source>
        <dbReference type="Pfam" id="PF01490"/>
    </source>
</evidence>
<feature type="transmembrane region" description="Helical" evidence="5">
    <location>
        <begin position="59"/>
        <end position="78"/>
    </location>
</feature>
<reference evidence="7" key="2">
    <citation type="submission" date="2025-08" db="UniProtKB">
        <authorList>
            <consortium name="Ensembl"/>
        </authorList>
    </citation>
    <scope>IDENTIFICATION</scope>
</reference>
<keyword evidence="3 5" id="KW-1133">Transmembrane helix</keyword>
<dbReference type="PANTHER" id="PTHR22950:SF226">
    <property type="entry name" value="SODIUM-COUPLED NEUTRAL AMINO ACID TRANSPORTER 8-RELATED"/>
    <property type="match status" value="1"/>
</dbReference>
<protein>
    <recommendedName>
        <fullName evidence="6">Amino acid transporter transmembrane domain-containing protein</fullName>
    </recommendedName>
</protein>
<evidence type="ECO:0000256" key="1">
    <source>
        <dbReference type="ARBA" id="ARBA00004141"/>
    </source>
</evidence>
<keyword evidence="4 5" id="KW-0472">Membrane</keyword>
<dbReference type="PANTHER" id="PTHR22950">
    <property type="entry name" value="AMINO ACID TRANSPORTER"/>
    <property type="match status" value="1"/>
</dbReference>
<evidence type="ECO:0000256" key="3">
    <source>
        <dbReference type="ARBA" id="ARBA00022989"/>
    </source>
</evidence>
<keyword evidence="8" id="KW-1185">Reference proteome</keyword>
<dbReference type="Ensembl" id="ENSSHBT00005001314.1">
    <property type="protein sequence ID" value="ENSSHBP00005001080.1"/>
    <property type="gene ID" value="ENSSHBG00005000988.1"/>
</dbReference>
<reference evidence="7 8" key="1">
    <citation type="submission" date="2019-11" db="EMBL/GenBank/DDBJ databases">
        <title>Strigops habroptila (kakapo) genome, bStrHab1, primary haplotype, v2.</title>
        <authorList>
            <person name="Jarvis E.D."/>
            <person name="Howard J."/>
            <person name="Rhie A."/>
            <person name="Phillippy A."/>
            <person name="Korlach J."/>
            <person name="Digby A."/>
            <person name="Iorns D."/>
            <person name="Eason D."/>
            <person name="Robertson B."/>
            <person name="Raemaekers T."/>
            <person name="Howe K."/>
            <person name="Lewin H."/>
            <person name="Damas J."/>
            <person name="Hastie A."/>
            <person name="Tracey A."/>
            <person name="Chow W."/>
            <person name="Fedrigo O."/>
        </authorList>
    </citation>
    <scope>NUCLEOTIDE SEQUENCE [LARGE SCALE GENOMIC DNA]</scope>
</reference>
<evidence type="ECO:0000313" key="7">
    <source>
        <dbReference type="Ensembl" id="ENSSHBP00005001080.1"/>
    </source>
</evidence>
<evidence type="ECO:0000313" key="8">
    <source>
        <dbReference type="Proteomes" id="UP000472266"/>
    </source>
</evidence>
<evidence type="ECO:0000256" key="5">
    <source>
        <dbReference type="SAM" id="Phobius"/>
    </source>
</evidence>
<dbReference type="OMA" id="PKEIWIQ"/>
<accession>A0A672TK83</accession>
<dbReference type="Proteomes" id="UP000472266">
    <property type="component" value="Chromosome 13"/>
</dbReference>
<dbReference type="InterPro" id="IPR013057">
    <property type="entry name" value="AA_transpt_TM"/>
</dbReference>
<feature type="transmembrane region" description="Helical" evidence="5">
    <location>
        <begin position="281"/>
        <end position="304"/>
    </location>
</feature>
<dbReference type="GO" id="GO:0016020">
    <property type="term" value="C:membrane"/>
    <property type="evidence" value="ECO:0007669"/>
    <property type="project" value="UniProtKB-SubCell"/>
</dbReference>
<keyword evidence="2 5" id="KW-0812">Transmembrane</keyword>
<dbReference type="InParanoid" id="A0A672TK83"/>